<feature type="region of interest" description="Disordered" evidence="1">
    <location>
        <begin position="1"/>
        <end position="175"/>
    </location>
</feature>
<name>A0AAE1CJU1_9GAST</name>
<evidence type="ECO:0000313" key="2">
    <source>
        <dbReference type="EMBL" id="KAK3700832.1"/>
    </source>
</evidence>
<feature type="compositionally biased region" description="Low complexity" evidence="1">
    <location>
        <begin position="79"/>
        <end position="104"/>
    </location>
</feature>
<gene>
    <name evidence="2" type="ORF">RRG08_011589</name>
</gene>
<reference evidence="2" key="1">
    <citation type="journal article" date="2023" name="G3 (Bethesda)">
        <title>A reference genome for the long-term kleptoplast-retaining sea slug Elysia crispata morphotype clarki.</title>
        <authorList>
            <person name="Eastman K.E."/>
            <person name="Pendleton A.L."/>
            <person name="Shaikh M.A."/>
            <person name="Suttiyut T."/>
            <person name="Ogas R."/>
            <person name="Tomko P."/>
            <person name="Gavelis G."/>
            <person name="Widhalm J.R."/>
            <person name="Wisecaver J.H."/>
        </authorList>
    </citation>
    <scope>NUCLEOTIDE SEQUENCE</scope>
    <source>
        <strain evidence="2">ECLA1</strain>
    </source>
</reference>
<feature type="compositionally biased region" description="Polar residues" evidence="1">
    <location>
        <begin position="54"/>
        <end position="73"/>
    </location>
</feature>
<organism evidence="2 3">
    <name type="scientific">Elysia crispata</name>
    <name type="common">lettuce slug</name>
    <dbReference type="NCBI Taxonomy" id="231223"/>
    <lineage>
        <taxon>Eukaryota</taxon>
        <taxon>Metazoa</taxon>
        <taxon>Spiralia</taxon>
        <taxon>Lophotrochozoa</taxon>
        <taxon>Mollusca</taxon>
        <taxon>Gastropoda</taxon>
        <taxon>Heterobranchia</taxon>
        <taxon>Euthyneura</taxon>
        <taxon>Panpulmonata</taxon>
        <taxon>Sacoglossa</taxon>
        <taxon>Placobranchoidea</taxon>
        <taxon>Plakobranchidae</taxon>
        <taxon>Elysia</taxon>
    </lineage>
</organism>
<dbReference type="Proteomes" id="UP001283361">
    <property type="component" value="Unassembled WGS sequence"/>
</dbReference>
<feature type="compositionally biased region" description="Acidic residues" evidence="1">
    <location>
        <begin position="17"/>
        <end position="29"/>
    </location>
</feature>
<evidence type="ECO:0000256" key="1">
    <source>
        <dbReference type="SAM" id="MobiDB-lite"/>
    </source>
</evidence>
<comment type="caution">
    <text evidence="2">The sequence shown here is derived from an EMBL/GenBank/DDBJ whole genome shotgun (WGS) entry which is preliminary data.</text>
</comment>
<proteinExistence type="predicted"/>
<sequence length="286" mass="30554">MKKFLKAVGTGQLGTLFDDDDDDGADSDSSENRTPRLGARARNGTRGSPPAGGLQTSPYSRNGTRALSPSQRNGVPVLRAPAGSSPKAGAASYKSSPAPSSRSATPELRGALSPARTPTLDRAALFPSRAVTPDQRSLGSSRCPTPEGRSPLASPRSLTPELRPPPSGSSRCGTPDHRLVPLLLSAGEDGAYAVSLLLAVMGMRRKSSLASVLHSIDGHAPSVYFYQPLSLSTGQDKLESRRQISEISIIFVLYRYNLDKNNDNLNSEQYSYPPFCSRVVKIFPWT</sequence>
<keyword evidence="3" id="KW-1185">Reference proteome</keyword>
<feature type="compositionally biased region" description="Polar residues" evidence="1">
    <location>
        <begin position="134"/>
        <end position="143"/>
    </location>
</feature>
<evidence type="ECO:0000313" key="3">
    <source>
        <dbReference type="Proteomes" id="UP001283361"/>
    </source>
</evidence>
<accession>A0AAE1CJU1</accession>
<dbReference type="EMBL" id="JAWDGP010007902">
    <property type="protein sequence ID" value="KAK3700832.1"/>
    <property type="molecule type" value="Genomic_DNA"/>
</dbReference>
<dbReference type="AlphaFoldDB" id="A0AAE1CJU1"/>
<protein>
    <submittedName>
        <fullName evidence="2">Uncharacterized protein</fullName>
    </submittedName>
</protein>